<dbReference type="GO" id="GO:0000962">
    <property type="term" value="P:positive regulation of mitochondrial RNA catabolic process"/>
    <property type="evidence" value="ECO:0007669"/>
    <property type="project" value="Ensembl"/>
</dbReference>
<keyword evidence="2" id="KW-0507">mRNA processing</keyword>
<dbReference type="GO" id="GO:0016331">
    <property type="term" value="P:morphogenesis of embryonic epithelium"/>
    <property type="evidence" value="ECO:0007669"/>
    <property type="project" value="Ensembl"/>
</dbReference>
<dbReference type="SUPFAM" id="SSF54928">
    <property type="entry name" value="RNA-binding domain, RBD"/>
    <property type="match status" value="2"/>
</dbReference>
<evidence type="ECO:0000259" key="6">
    <source>
        <dbReference type="PROSITE" id="PS50102"/>
    </source>
</evidence>
<dbReference type="GO" id="GO:0042645">
    <property type="term" value="C:mitochondrial nucleoid"/>
    <property type="evidence" value="ECO:0007669"/>
    <property type="project" value="Ensembl"/>
</dbReference>
<reference evidence="7" key="1">
    <citation type="submission" date="2025-08" db="UniProtKB">
        <authorList>
            <consortium name="Ensembl"/>
        </authorList>
    </citation>
    <scope>IDENTIFICATION</scope>
</reference>
<dbReference type="STRING" id="9545.ENSMNEP00000005085"/>
<dbReference type="GeneTree" id="ENSGT00940000158529"/>
<proteinExistence type="predicted"/>
<dbReference type="PROSITE" id="PS50102">
    <property type="entry name" value="RRM"/>
    <property type="match status" value="2"/>
</dbReference>
<feature type="domain" description="RRM" evidence="6">
    <location>
        <begin position="387"/>
        <end position="466"/>
    </location>
</feature>
<evidence type="ECO:0000256" key="4">
    <source>
        <dbReference type="ARBA" id="ARBA00022884"/>
    </source>
</evidence>
<dbReference type="Ensembl" id="ENSMNET00000025462.1">
    <property type="protein sequence ID" value="ENSMNEP00000005085.1"/>
    <property type="gene ID" value="ENSMNEG00000023162.1"/>
</dbReference>
<dbReference type="PANTHER" id="PTHR13976">
    <property type="entry name" value="HETEROGENEOUS NUCLEAR RIBONUCLEOPROTEIN-RELATED"/>
    <property type="match status" value="1"/>
</dbReference>
<keyword evidence="4 5" id="KW-0694">RNA-binding</keyword>
<dbReference type="GO" id="GO:0009952">
    <property type="term" value="P:anterior/posterior pattern specification"/>
    <property type="evidence" value="ECO:0007669"/>
    <property type="project" value="Ensembl"/>
</dbReference>
<dbReference type="InterPro" id="IPR050666">
    <property type="entry name" value="ESRP"/>
</dbReference>
<dbReference type="InterPro" id="IPR035979">
    <property type="entry name" value="RBD_domain_sf"/>
</dbReference>
<organism evidence="7 8">
    <name type="scientific">Macaca nemestrina</name>
    <name type="common">Pig-tailed macaque</name>
    <dbReference type="NCBI Taxonomy" id="9545"/>
    <lineage>
        <taxon>Eukaryota</taxon>
        <taxon>Metazoa</taxon>
        <taxon>Chordata</taxon>
        <taxon>Craniata</taxon>
        <taxon>Vertebrata</taxon>
        <taxon>Euteleostomi</taxon>
        <taxon>Mammalia</taxon>
        <taxon>Eutheria</taxon>
        <taxon>Euarchontoglires</taxon>
        <taxon>Primates</taxon>
        <taxon>Haplorrhini</taxon>
        <taxon>Catarrhini</taxon>
        <taxon>Cercopithecidae</taxon>
        <taxon>Cercopithecinae</taxon>
        <taxon>Macaca</taxon>
    </lineage>
</organism>
<keyword evidence="8" id="KW-1185">Reference proteome</keyword>
<evidence type="ECO:0000313" key="8">
    <source>
        <dbReference type="Proteomes" id="UP000233120"/>
    </source>
</evidence>
<dbReference type="Pfam" id="PF00076">
    <property type="entry name" value="RRM_1"/>
    <property type="match status" value="1"/>
</dbReference>
<keyword evidence="1" id="KW-0597">Phosphoprotein</keyword>
<dbReference type="InterPro" id="IPR012677">
    <property type="entry name" value="Nucleotide-bd_a/b_plait_sf"/>
</dbReference>
<keyword evidence="3" id="KW-0677">Repeat</keyword>
<dbReference type="Gene3D" id="3.30.70.330">
    <property type="match status" value="3"/>
</dbReference>
<evidence type="ECO:0000256" key="2">
    <source>
        <dbReference type="ARBA" id="ARBA00022664"/>
    </source>
</evidence>
<dbReference type="CDD" id="cd12505">
    <property type="entry name" value="RRM2_GRSF1"/>
    <property type="match status" value="1"/>
</dbReference>
<dbReference type="InterPro" id="IPR034424">
    <property type="entry name" value="GRSF-1_RRM2"/>
</dbReference>
<dbReference type="Bgee" id="ENSMNEG00000023162">
    <property type="expression patterns" value="Expressed in heart and 12 other cell types or tissues"/>
</dbReference>
<protein>
    <submittedName>
        <fullName evidence="7">G-rich RNA sequence binding factor 1</fullName>
    </submittedName>
</protein>
<gene>
    <name evidence="7" type="primary">GRSF1</name>
</gene>
<name>A0A2K6B132_MACNE</name>
<evidence type="ECO:0000256" key="3">
    <source>
        <dbReference type="ARBA" id="ARBA00022737"/>
    </source>
</evidence>
<reference evidence="7" key="2">
    <citation type="submission" date="2025-09" db="UniProtKB">
        <authorList>
            <consortium name="Ensembl"/>
        </authorList>
    </citation>
    <scope>IDENTIFICATION</scope>
</reference>
<feature type="domain" description="RRM" evidence="6">
    <location>
        <begin position="236"/>
        <end position="312"/>
    </location>
</feature>
<dbReference type="InterPro" id="IPR034426">
    <property type="entry name" value="GRSF1_RRM3"/>
</dbReference>
<sequence>MAGTRWVLGALLRGCGCNCSSCRRTGAACLPFYSAAGSIPSGVSGRRRLLLLLGAAAAAASQTRGLQTGPVPPGRLAGPSPVATSAAAAAAAAYPALRAPLLPQSLAAAAGPTRSYSQESKTTYLEDLPPPPEYELAPSKLEEEVDDVYLIRAQGLPWSCTMEDVLNFFSESATVRMNTFSLNRDGKRRGDQECRKPLEKHRMYMGPAVLYEINNEDVDALMKSLQVKSSPVVNDGVVRLRGLPYSCNEKDIVDFFAGLNIVDITFVMDYRGRRKTGEAYVQFEEPEMANQALLKHREEIGNRYIEIFPSRRNEVRTHVGSHKGKKIASSPTAKYITEPEMVFEEHEVNEDIRPMTAFESEKEIELPKEVPEKLPEAADFGTTSSLHFVHMRGLPFQANAQDIINFFAPLKPVRITMEYSSSGKATGEADVHFETHEDAVAAMLKDRSHVHHRYIELFLNSCPKGK</sequence>
<evidence type="ECO:0000256" key="1">
    <source>
        <dbReference type="ARBA" id="ARBA00022553"/>
    </source>
</evidence>
<dbReference type="GO" id="GO:0006397">
    <property type="term" value="P:mRNA processing"/>
    <property type="evidence" value="ECO:0007669"/>
    <property type="project" value="UniProtKB-KW"/>
</dbReference>
<dbReference type="GO" id="GO:0003729">
    <property type="term" value="F:mRNA binding"/>
    <property type="evidence" value="ECO:0007669"/>
    <property type="project" value="Ensembl"/>
</dbReference>
<dbReference type="FunFam" id="3.30.70.330:FF:000131">
    <property type="entry name" value="Heterogeneous nuclear ribonucleoprotein h3 isoform"/>
    <property type="match status" value="1"/>
</dbReference>
<accession>A0A2K6B132</accession>
<evidence type="ECO:0000256" key="5">
    <source>
        <dbReference type="PROSITE-ProRule" id="PRU00176"/>
    </source>
</evidence>
<dbReference type="InterPro" id="IPR000504">
    <property type="entry name" value="RRM_dom"/>
</dbReference>
<dbReference type="FunFam" id="3.30.70.330:FF:000279">
    <property type="entry name" value="G-rich RNA sequence binding factor 1"/>
    <property type="match status" value="1"/>
</dbReference>
<dbReference type="GO" id="GO:0035770">
    <property type="term" value="C:ribonucleoprotein granule"/>
    <property type="evidence" value="ECO:0007669"/>
    <property type="project" value="Ensembl"/>
</dbReference>
<dbReference type="SMART" id="SM00360">
    <property type="entry name" value="RRM"/>
    <property type="match status" value="2"/>
</dbReference>
<dbReference type="Proteomes" id="UP000233120">
    <property type="component" value="Unassembled WGS sequence"/>
</dbReference>
<dbReference type="CDD" id="cd12733">
    <property type="entry name" value="RRM3_GRSF1"/>
    <property type="match status" value="1"/>
</dbReference>
<dbReference type="AlphaFoldDB" id="A0A2K6B132"/>
<evidence type="ECO:0000313" key="7">
    <source>
        <dbReference type="Ensembl" id="ENSMNEP00000005085.1"/>
    </source>
</evidence>